<dbReference type="PROSITE" id="PS51519">
    <property type="entry name" value="RWP_RK"/>
    <property type="match status" value="1"/>
</dbReference>
<name>A0A5J5BTE6_9ASTE</name>
<dbReference type="Pfam" id="PF22922">
    <property type="entry name" value="GAF_NLP"/>
    <property type="match status" value="1"/>
</dbReference>
<organism evidence="7 8">
    <name type="scientific">Nyssa sinensis</name>
    <dbReference type="NCBI Taxonomy" id="561372"/>
    <lineage>
        <taxon>Eukaryota</taxon>
        <taxon>Viridiplantae</taxon>
        <taxon>Streptophyta</taxon>
        <taxon>Embryophyta</taxon>
        <taxon>Tracheophyta</taxon>
        <taxon>Spermatophyta</taxon>
        <taxon>Magnoliopsida</taxon>
        <taxon>eudicotyledons</taxon>
        <taxon>Gunneridae</taxon>
        <taxon>Pentapetalae</taxon>
        <taxon>asterids</taxon>
        <taxon>Cornales</taxon>
        <taxon>Nyssaceae</taxon>
        <taxon>Nyssa</taxon>
    </lineage>
</organism>
<evidence type="ECO:0000256" key="5">
    <source>
        <dbReference type="SAM" id="MobiDB-lite"/>
    </source>
</evidence>
<reference evidence="7 8" key="1">
    <citation type="submission" date="2019-09" db="EMBL/GenBank/DDBJ databases">
        <title>A chromosome-level genome assembly of the Chinese tupelo Nyssa sinensis.</title>
        <authorList>
            <person name="Yang X."/>
            <person name="Kang M."/>
            <person name="Yang Y."/>
            <person name="Xiong H."/>
            <person name="Wang M."/>
            <person name="Zhang Z."/>
            <person name="Wang Z."/>
            <person name="Wu H."/>
            <person name="Ma T."/>
            <person name="Liu J."/>
            <person name="Xi Z."/>
        </authorList>
    </citation>
    <scope>NUCLEOTIDE SEQUENCE [LARGE SCALE GENOMIC DNA]</scope>
    <source>
        <strain evidence="7">J267</strain>
        <tissue evidence="7">Leaf</tissue>
    </source>
</reference>
<dbReference type="GO" id="GO:0003677">
    <property type="term" value="F:DNA binding"/>
    <property type="evidence" value="ECO:0007669"/>
    <property type="project" value="UniProtKB-KW"/>
</dbReference>
<dbReference type="PANTHER" id="PTHR32002">
    <property type="entry name" value="PROTEIN NLP8"/>
    <property type="match status" value="1"/>
</dbReference>
<sequence length="539" mass="61185">MVGEVYQCADGDAREGEAILYIFLAKQIQAKIGLASPDVRRRTVVGIEDKIRSALHELSLKFLDAPILIQFWAAVTNEGRCFLTTREQPFGLSHCSKKLCSYRNHSLEYKSFVDGESEEELGFPARVYRQKWPESTPNVQYYSTKQHPWCDRALGCKNLALLALPVFESSGNFCVGVLEVVGPLLDTEEVEEISTTLEAAHLKCLGRRCNHFDEKIRNEGLQHAIRELLDEVCEIHELPLAQTWVFCKDCNDGACCSSPNESPGIAFSKIGTFYGIDRDADSFFETTDVLQLQKDQWVVARAYLGSHNASFCRDITQFPITEYPMVHHARYQKFCGCFAICLNGSDTGVDKYIIEFFLPRNKRIYGHPRPQILDKILATMKQRFPNLKIASGEPVGVELFIEEVHIFQTHRALPTAEALQNGEDMYQANARVYTSYPANAWSRPCYRANAWDQQWIVRIVQDDAIDSGKNIGSAEQSDTAGRNSGKKRKRRGPEIIHEDLQNHFGRKLDDVAKSFGVSRATFKRICRENGIPQWPRRKG</sequence>
<protein>
    <recommendedName>
        <fullName evidence="6">RWP-RK domain-containing protein</fullName>
    </recommendedName>
</protein>
<keyword evidence="3" id="KW-0804">Transcription</keyword>
<gene>
    <name evidence="7" type="ORF">F0562_020154</name>
</gene>
<evidence type="ECO:0000259" key="6">
    <source>
        <dbReference type="PROSITE" id="PS51519"/>
    </source>
</evidence>
<dbReference type="EMBL" id="CM018033">
    <property type="protein sequence ID" value="KAA8545370.1"/>
    <property type="molecule type" value="Genomic_DNA"/>
</dbReference>
<dbReference type="InterPro" id="IPR003035">
    <property type="entry name" value="RWP-RK_dom"/>
</dbReference>
<evidence type="ECO:0000256" key="2">
    <source>
        <dbReference type="ARBA" id="ARBA00023125"/>
    </source>
</evidence>
<accession>A0A5J5BTE6</accession>
<keyword evidence="8" id="KW-1185">Reference proteome</keyword>
<dbReference type="OrthoDB" id="6270329at2759"/>
<evidence type="ECO:0000256" key="3">
    <source>
        <dbReference type="ARBA" id="ARBA00023163"/>
    </source>
</evidence>
<keyword evidence="1" id="KW-0805">Transcription regulation</keyword>
<proteinExistence type="predicted"/>
<dbReference type="InterPro" id="IPR045012">
    <property type="entry name" value="NLP"/>
</dbReference>
<dbReference type="Pfam" id="PF02042">
    <property type="entry name" value="RWP-RK"/>
    <property type="match status" value="1"/>
</dbReference>
<dbReference type="Proteomes" id="UP000325577">
    <property type="component" value="Linkage Group LG10"/>
</dbReference>
<evidence type="ECO:0000313" key="8">
    <source>
        <dbReference type="Proteomes" id="UP000325577"/>
    </source>
</evidence>
<evidence type="ECO:0000256" key="4">
    <source>
        <dbReference type="ARBA" id="ARBA00023242"/>
    </source>
</evidence>
<dbReference type="GO" id="GO:0003700">
    <property type="term" value="F:DNA-binding transcription factor activity"/>
    <property type="evidence" value="ECO:0007669"/>
    <property type="project" value="InterPro"/>
</dbReference>
<keyword evidence="2" id="KW-0238">DNA-binding</keyword>
<dbReference type="AlphaFoldDB" id="A0A5J5BTE6"/>
<keyword evidence="4" id="KW-0539">Nucleus</keyword>
<dbReference type="InterPro" id="IPR055081">
    <property type="entry name" value="NLP1-9_GAF"/>
</dbReference>
<feature type="compositionally biased region" description="Polar residues" evidence="5">
    <location>
        <begin position="473"/>
        <end position="482"/>
    </location>
</feature>
<feature type="domain" description="RWP-RK" evidence="6">
    <location>
        <begin position="476"/>
        <end position="539"/>
    </location>
</feature>
<evidence type="ECO:0000256" key="1">
    <source>
        <dbReference type="ARBA" id="ARBA00023015"/>
    </source>
</evidence>
<dbReference type="PANTHER" id="PTHR32002:SF77">
    <property type="entry name" value="PROTEIN NLP6-LIKE ISOFORM X1"/>
    <property type="match status" value="1"/>
</dbReference>
<evidence type="ECO:0000313" key="7">
    <source>
        <dbReference type="EMBL" id="KAA8545370.1"/>
    </source>
</evidence>
<feature type="region of interest" description="Disordered" evidence="5">
    <location>
        <begin position="468"/>
        <end position="497"/>
    </location>
</feature>